<dbReference type="NCBIfam" id="TIGR01764">
    <property type="entry name" value="excise"/>
    <property type="match status" value="1"/>
</dbReference>
<sequence>MSSNIRVSRICENCNKTFVAKTTVTRFCGDKCAKIAYKKRKKNDKIRKSNEETLKVKLEPLEIIQVKDFLTVKETATLLNISERSTYRLIEIGELRAVNLSKRLIRIKRSEIDRLLSKF</sequence>
<proteinExistence type="predicted"/>
<feature type="domain" description="Helix-turn-helix" evidence="1">
    <location>
        <begin position="69"/>
        <end position="117"/>
    </location>
</feature>
<evidence type="ECO:0000313" key="3">
    <source>
        <dbReference type="Proteomes" id="UP000238430"/>
    </source>
</evidence>
<keyword evidence="2" id="KW-0238">DNA-binding</keyword>
<keyword evidence="3" id="KW-1185">Reference proteome</keyword>
<accession>A0A2T1NF87</accession>
<evidence type="ECO:0000259" key="1">
    <source>
        <dbReference type="Pfam" id="PF12728"/>
    </source>
</evidence>
<reference evidence="2 3" key="1">
    <citation type="submission" date="2018-03" db="EMBL/GenBank/DDBJ databases">
        <title>Mesoflavibacter sp. HG37 and Mesoflavibacter sp. HG96 sp.nov., two marine bacteria isolated from seawater of Western Pacific Ocean.</title>
        <authorList>
            <person name="Cheng H."/>
            <person name="Wu Y.-H."/>
            <person name="Guo L.-L."/>
            <person name="Xu X.-W."/>
        </authorList>
    </citation>
    <scope>NUCLEOTIDE SEQUENCE [LARGE SCALE GENOMIC DNA]</scope>
    <source>
        <strain evidence="2 3">KCTC 42117</strain>
    </source>
</reference>
<dbReference type="RefSeq" id="WP_106678578.1">
    <property type="nucleotide sequence ID" value="NZ_JACHWV010000007.1"/>
</dbReference>
<dbReference type="Pfam" id="PF12728">
    <property type="entry name" value="HTH_17"/>
    <property type="match status" value="1"/>
</dbReference>
<comment type="caution">
    <text evidence="2">The sequence shown here is derived from an EMBL/GenBank/DDBJ whole genome shotgun (WGS) entry which is preliminary data.</text>
</comment>
<protein>
    <submittedName>
        <fullName evidence="2">DNA-binding protein</fullName>
    </submittedName>
</protein>
<gene>
    <name evidence="2" type="ORF">C7H61_07585</name>
</gene>
<dbReference type="AlphaFoldDB" id="A0A2T1NF87"/>
<organism evidence="2 3">
    <name type="scientific">Mesoflavibacter zeaxanthinifaciens subsp. sabulilitoris</name>
    <dbReference type="NCBI Taxonomy" id="1520893"/>
    <lineage>
        <taxon>Bacteria</taxon>
        <taxon>Pseudomonadati</taxon>
        <taxon>Bacteroidota</taxon>
        <taxon>Flavobacteriia</taxon>
        <taxon>Flavobacteriales</taxon>
        <taxon>Flavobacteriaceae</taxon>
        <taxon>Mesoflavibacter</taxon>
    </lineage>
</organism>
<dbReference type="GO" id="GO:0003677">
    <property type="term" value="F:DNA binding"/>
    <property type="evidence" value="ECO:0007669"/>
    <property type="project" value="UniProtKB-KW"/>
</dbReference>
<dbReference type="Proteomes" id="UP000238430">
    <property type="component" value="Unassembled WGS sequence"/>
</dbReference>
<name>A0A2T1NF87_9FLAO</name>
<dbReference type="EMBL" id="PXOT01000022">
    <property type="protein sequence ID" value="PSG91105.1"/>
    <property type="molecule type" value="Genomic_DNA"/>
</dbReference>
<dbReference type="OrthoDB" id="1003442at2"/>
<evidence type="ECO:0000313" key="2">
    <source>
        <dbReference type="EMBL" id="PSG91105.1"/>
    </source>
</evidence>
<dbReference type="InterPro" id="IPR010093">
    <property type="entry name" value="SinI_DNA-bd"/>
</dbReference>
<dbReference type="InterPro" id="IPR041657">
    <property type="entry name" value="HTH_17"/>
</dbReference>